<dbReference type="PANTHER" id="PTHR43199:SF1">
    <property type="entry name" value="GLUTATHIONE HYDROLASE PROENZYME"/>
    <property type="match status" value="1"/>
</dbReference>
<keyword evidence="4" id="KW-0865">Zymogen</keyword>
<sequence>MASLPRLLLALLLALAMAGAAGDGALAADAPTRATRQMVATAHPLASQAGLDVLRAGGSAADAAVAVQAMLSVVEPNASGLLGGALLLHWDGATRQLQGYEGLAAAPAAATSRLTENPGGTRVGPAIITRSGRAVGVPGTLRLLALVHADHGRLPWRDLFAPAIQAAEQGFPLPPTLHRILAARPLQLARDPDIRALFFARSGEPLPVGSLVRNPAQAQALRLLAQGGAEALHRGPLARAVLDAVAREPVPGWMTAEDLATYEAKRRDPVCSTAFQRRICSAAPPSSGGVAVQQQLGLMERLGIARLAPDSAEAAHLILEASRLATADRRRWLGDPDYVPVPTRELVAPTYLDRRAAALRPGRAMKEVAPGNPLQRSGALPTASDPLALAGTSQVVIVDPSGSGLSLTTTNNLNFGAERMAAGIALNNGLTNFSADPGPPGAPAFNRMEGGKRPATSMAPTIVLGPDGSPELLIGAGGGLRIIDSVAVAVVEVLAWGSDALRATARPRIGTQSGAEELEEGSAAAALAEPLRAMGHNPVLREMNTGLQLIRRIPGGWEGAADPRRDGVALGD</sequence>
<evidence type="ECO:0000256" key="3">
    <source>
        <dbReference type="ARBA" id="ARBA00022801"/>
    </source>
</evidence>
<dbReference type="STRING" id="198092.SAMN02745194_00550"/>
<keyword evidence="7" id="KW-1185">Reference proteome</keyword>
<protein>
    <submittedName>
        <fullName evidence="6">Gamma-glutamyltranspeptidase / glutathione hydrolase</fullName>
    </submittedName>
</protein>
<dbReference type="SUPFAM" id="SSF56235">
    <property type="entry name" value="N-terminal nucleophile aminohydrolases (Ntn hydrolases)"/>
    <property type="match status" value="1"/>
</dbReference>
<evidence type="ECO:0000256" key="4">
    <source>
        <dbReference type="ARBA" id="ARBA00023145"/>
    </source>
</evidence>
<dbReference type="InterPro" id="IPR043137">
    <property type="entry name" value="GGT_ssub_C"/>
</dbReference>
<dbReference type="EMBL" id="FQZF01000003">
    <property type="protein sequence ID" value="SHI54753.1"/>
    <property type="molecule type" value="Genomic_DNA"/>
</dbReference>
<dbReference type="RefSeq" id="WP_073131223.1">
    <property type="nucleotide sequence ID" value="NZ_FQZF01000003.1"/>
</dbReference>
<feature type="signal peptide" evidence="5">
    <location>
        <begin position="1"/>
        <end position="27"/>
    </location>
</feature>
<dbReference type="InterPro" id="IPR029055">
    <property type="entry name" value="Ntn_hydrolases_N"/>
</dbReference>
<evidence type="ECO:0000313" key="7">
    <source>
        <dbReference type="Proteomes" id="UP000184387"/>
    </source>
</evidence>
<feature type="chain" id="PRO_5013291225" evidence="5">
    <location>
        <begin position="28"/>
        <end position="572"/>
    </location>
</feature>
<organism evidence="6 7">
    <name type="scientific">Muricoccus roseus</name>
    <dbReference type="NCBI Taxonomy" id="198092"/>
    <lineage>
        <taxon>Bacteria</taxon>
        <taxon>Pseudomonadati</taxon>
        <taxon>Pseudomonadota</taxon>
        <taxon>Alphaproteobacteria</taxon>
        <taxon>Acetobacterales</taxon>
        <taxon>Roseomonadaceae</taxon>
        <taxon>Muricoccus</taxon>
    </lineage>
</organism>
<proteinExistence type="inferred from homology"/>
<gene>
    <name evidence="6" type="ORF">SAMN02745194_00550</name>
</gene>
<dbReference type="Gene3D" id="3.60.20.40">
    <property type="match status" value="1"/>
</dbReference>
<evidence type="ECO:0000256" key="1">
    <source>
        <dbReference type="ARBA" id="ARBA00009381"/>
    </source>
</evidence>
<evidence type="ECO:0000256" key="2">
    <source>
        <dbReference type="ARBA" id="ARBA00022679"/>
    </source>
</evidence>
<dbReference type="GO" id="GO:0016787">
    <property type="term" value="F:hydrolase activity"/>
    <property type="evidence" value="ECO:0007669"/>
    <property type="project" value="UniProtKB-KW"/>
</dbReference>
<keyword evidence="3 6" id="KW-0378">Hydrolase</keyword>
<keyword evidence="5" id="KW-0732">Signal</keyword>
<reference evidence="6 7" key="1">
    <citation type="submission" date="2016-11" db="EMBL/GenBank/DDBJ databases">
        <authorList>
            <person name="Jaros S."/>
            <person name="Januszkiewicz K."/>
            <person name="Wedrychowicz H."/>
        </authorList>
    </citation>
    <scope>NUCLEOTIDE SEQUENCE [LARGE SCALE GENOMIC DNA]</scope>
    <source>
        <strain evidence="6 7">DSM 14916</strain>
    </source>
</reference>
<dbReference type="PANTHER" id="PTHR43199">
    <property type="entry name" value="GLUTATHIONE HYDROLASE"/>
    <property type="match status" value="1"/>
</dbReference>
<dbReference type="Pfam" id="PF01019">
    <property type="entry name" value="G_glu_transpept"/>
    <property type="match status" value="1"/>
</dbReference>
<accession>A0A1M6C1E4</accession>
<dbReference type="GO" id="GO:0016740">
    <property type="term" value="F:transferase activity"/>
    <property type="evidence" value="ECO:0007669"/>
    <property type="project" value="UniProtKB-KW"/>
</dbReference>
<evidence type="ECO:0000313" key="6">
    <source>
        <dbReference type="EMBL" id="SHI54753.1"/>
    </source>
</evidence>
<keyword evidence="2" id="KW-0808">Transferase</keyword>
<dbReference type="InterPro" id="IPR043138">
    <property type="entry name" value="GGT_lsub"/>
</dbReference>
<dbReference type="PRINTS" id="PR01210">
    <property type="entry name" value="GGTRANSPTASE"/>
</dbReference>
<name>A0A1M6C1E4_9PROT</name>
<dbReference type="OrthoDB" id="9781342at2"/>
<evidence type="ECO:0000256" key="5">
    <source>
        <dbReference type="SAM" id="SignalP"/>
    </source>
</evidence>
<dbReference type="AlphaFoldDB" id="A0A1M6C1E4"/>
<dbReference type="Proteomes" id="UP000184387">
    <property type="component" value="Unassembled WGS sequence"/>
</dbReference>
<dbReference type="Gene3D" id="1.10.246.130">
    <property type="match status" value="1"/>
</dbReference>
<comment type="similarity">
    <text evidence="1">Belongs to the gamma-glutamyltransferase family.</text>
</comment>
<dbReference type="InterPro" id="IPR051792">
    <property type="entry name" value="GGT_bact"/>
</dbReference>